<proteinExistence type="predicted"/>
<gene>
    <name evidence="2" type="ORF">GUITHDRAFT_110726</name>
</gene>
<name>L1J5G6_GUITC</name>
<reference evidence="4" key="2">
    <citation type="submission" date="2012-11" db="EMBL/GenBank/DDBJ databases">
        <authorList>
            <person name="Kuo A."/>
            <person name="Curtis B.A."/>
            <person name="Tanifuji G."/>
            <person name="Burki F."/>
            <person name="Gruber A."/>
            <person name="Irimia M."/>
            <person name="Maruyama S."/>
            <person name="Arias M.C."/>
            <person name="Ball S.G."/>
            <person name="Gile G.H."/>
            <person name="Hirakawa Y."/>
            <person name="Hopkins J.F."/>
            <person name="Rensing S.A."/>
            <person name="Schmutz J."/>
            <person name="Symeonidi A."/>
            <person name="Elias M."/>
            <person name="Eveleigh R.J."/>
            <person name="Herman E.K."/>
            <person name="Klute M.J."/>
            <person name="Nakayama T."/>
            <person name="Obornik M."/>
            <person name="Reyes-Prieto A."/>
            <person name="Armbrust E.V."/>
            <person name="Aves S.J."/>
            <person name="Beiko R.G."/>
            <person name="Coutinho P."/>
            <person name="Dacks J.B."/>
            <person name="Durnford D.G."/>
            <person name="Fast N.M."/>
            <person name="Green B.R."/>
            <person name="Grisdale C."/>
            <person name="Hempe F."/>
            <person name="Henrissat B."/>
            <person name="Hoppner M.P."/>
            <person name="Ishida K.-I."/>
            <person name="Kim E."/>
            <person name="Koreny L."/>
            <person name="Kroth P.G."/>
            <person name="Liu Y."/>
            <person name="Malik S.-B."/>
            <person name="Maier U.G."/>
            <person name="McRose D."/>
            <person name="Mock T."/>
            <person name="Neilson J.A."/>
            <person name="Onodera N.T."/>
            <person name="Poole A.M."/>
            <person name="Pritham E.J."/>
            <person name="Richards T.A."/>
            <person name="Rocap G."/>
            <person name="Roy S.W."/>
            <person name="Sarai C."/>
            <person name="Schaack S."/>
            <person name="Shirato S."/>
            <person name="Slamovits C.H."/>
            <person name="Spencer D.F."/>
            <person name="Suzuki S."/>
            <person name="Worden A.Z."/>
            <person name="Zauner S."/>
            <person name="Barry K."/>
            <person name="Bell C."/>
            <person name="Bharti A.K."/>
            <person name="Crow J.A."/>
            <person name="Grimwood J."/>
            <person name="Kramer R."/>
            <person name="Lindquist E."/>
            <person name="Lucas S."/>
            <person name="Salamov A."/>
            <person name="McFadden G.I."/>
            <person name="Lane C.E."/>
            <person name="Keeling P.J."/>
            <person name="Gray M.W."/>
            <person name="Grigoriev I.V."/>
            <person name="Archibald J.M."/>
        </authorList>
    </citation>
    <scope>NUCLEOTIDE SEQUENCE</scope>
    <source>
        <strain evidence="4">CCMP2712</strain>
    </source>
</reference>
<dbReference type="GeneID" id="17299966"/>
<dbReference type="SMART" id="SM01425">
    <property type="entry name" value="EsV_1_7"/>
    <property type="match status" value="3"/>
</dbReference>
<feature type="chain" id="PRO_5011944451" description="C2H2-type domain-containing protein" evidence="1">
    <location>
        <begin position="16"/>
        <end position="225"/>
    </location>
</feature>
<accession>L1J5G6</accession>
<dbReference type="InterPro" id="IPR043822">
    <property type="entry name" value="EsV_1_7_cys"/>
</dbReference>
<dbReference type="HOGENOM" id="CLU_1231875_0_0_1"/>
<dbReference type="KEGG" id="gtt:GUITHDRAFT_110726"/>
<dbReference type="PaxDb" id="55529-EKX43310"/>
<protein>
    <recommendedName>
        <fullName evidence="5">C2H2-type domain-containing protein</fullName>
    </recommendedName>
</protein>
<dbReference type="Proteomes" id="UP000011087">
    <property type="component" value="Unassembled WGS sequence"/>
</dbReference>
<evidence type="ECO:0000313" key="4">
    <source>
        <dbReference type="Proteomes" id="UP000011087"/>
    </source>
</evidence>
<dbReference type="EnsemblProtists" id="EKX43310">
    <property type="protein sequence ID" value="EKX43310"/>
    <property type="gene ID" value="GUITHDRAFT_110726"/>
</dbReference>
<keyword evidence="4" id="KW-1185">Reference proteome</keyword>
<sequence>MKVYSIMLLLLSVSALDKDDRGSLEPRKCYHCGAEKVKYGVTAARLSENVNHSQPLFDQGNSSNYDWLALFCRSCAKTRSYKDDVCFSAALETLTKKCRRCSRRASFGRAEGVARHCRSHRSMGEIDIANRGKLCMMPNCTTLARYRKKTGERRRFCWIHSNPGEIKISSQQCHHPEGCLKYPSFGLSNGSACFCKLHKSIAHVNIRRSMKEKDVSNTSWRAVKS</sequence>
<reference evidence="3" key="3">
    <citation type="submission" date="2016-03" db="UniProtKB">
        <authorList>
            <consortium name="EnsemblProtists"/>
        </authorList>
    </citation>
    <scope>IDENTIFICATION</scope>
</reference>
<organism evidence="2">
    <name type="scientific">Guillardia theta (strain CCMP2712)</name>
    <name type="common">Cryptophyte</name>
    <dbReference type="NCBI Taxonomy" id="905079"/>
    <lineage>
        <taxon>Eukaryota</taxon>
        <taxon>Cryptophyceae</taxon>
        <taxon>Pyrenomonadales</taxon>
        <taxon>Geminigeraceae</taxon>
        <taxon>Guillardia</taxon>
    </lineage>
</organism>
<evidence type="ECO:0000313" key="3">
    <source>
        <dbReference type="EnsemblProtists" id="EKX43310"/>
    </source>
</evidence>
<dbReference type="AlphaFoldDB" id="L1J5G6"/>
<dbReference type="RefSeq" id="XP_005830290.1">
    <property type="nucleotide sequence ID" value="XM_005830233.1"/>
</dbReference>
<reference evidence="2 4" key="1">
    <citation type="journal article" date="2012" name="Nature">
        <title>Algal genomes reveal evolutionary mosaicism and the fate of nucleomorphs.</title>
        <authorList>
            <consortium name="DOE Joint Genome Institute"/>
            <person name="Curtis B.A."/>
            <person name="Tanifuji G."/>
            <person name="Burki F."/>
            <person name="Gruber A."/>
            <person name="Irimia M."/>
            <person name="Maruyama S."/>
            <person name="Arias M.C."/>
            <person name="Ball S.G."/>
            <person name="Gile G.H."/>
            <person name="Hirakawa Y."/>
            <person name="Hopkins J.F."/>
            <person name="Kuo A."/>
            <person name="Rensing S.A."/>
            <person name="Schmutz J."/>
            <person name="Symeonidi A."/>
            <person name="Elias M."/>
            <person name="Eveleigh R.J."/>
            <person name="Herman E.K."/>
            <person name="Klute M.J."/>
            <person name="Nakayama T."/>
            <person name="Obornik M."/>
            <person name="Reyes-Prieto A."/>
            <person name="Armbrust E.V."/>
            <person name="Aves S.J."/>
            <person name="Beiko R.G."/>
            <person name="Coutinho P."/>
            <person name="Dacks J.B."/>
            <person name="Durnford D.G."/>
            <person name="Fast N.M."/>
            <person name="Green B.R."/>
            <person name="Grisdale C.J."/>
            <person name="Hempel F."/>
            <person name="Henrissat B."/>
            <person name="Hoppner M.P."/>
            <person name="Ishida K."/>
            <person name="Kim E."/>
            <person name="Koreny L."/>
            <person name="Kroth P.G."/>
            <person name="Liu Y."/>
            <person name="Malik S.B."/>
            <person name="Maier U.G."/>
            <person name="McRose D."/>
            <person name="Mock T."/>
            <person name="Neilson J.A."/>
            <person name="Onodera N.T."/>
            <person name="Poole A.M."/>
            <person name="Pritham E.J."/>
            <person name="Richards T.A."/>
            <person name="Rocap G."/>
            <person name="Roy S.W."/>
            <person name="Sarai C."/>
            <person name="Schaack S."/>
            <person name="Shirato S."/>
            <person name="Slamovits C.H."/>
            <person name="Spencer D.F."/>
            <person name="Suzuki S."/>
            <person name="Worden A.Z."/>
            <person name="Zauner S."/>
            <person name="Barry K."/>
            <person name="Bell C."/>
            <person name="Bharti A.K."/>
            <person name="Crow J.A."/>
            <person name="Grimwood J."/>
            <person name="Kramer R."/>
            <person name="Lindquist E."/>
            <person name="Lucas S."/>
            <person name="Salamov A."/>
            <person name="McFadden G.I."/>
            <person name="Lane C.E."/>
            <person name="Keeling P.J."/>
            <person name="Gray M.W."/>
            <person name="Grigoriev I.V."/>
            <person name="Archibald J.M."/>
        </authorList>
    </citation>
    <scope>NUCLEOTIDE SEQUENCE</scope>
    <source>
        <strain evidence="2 4">CCMP2712</strain>
    </source>
</reference>
<dbReference type="Pfam" id="PF19114">
    <property type="entry name" value="EsV_1_7_cys"/>
    <property type="match status" value="3"/>
</dbReference>
<evidence type="ECO:0000256" key="1">
    <source>
        <dbReference type="SAM" id="SignalP"/>
    </source>
</evidence>
<feature type="signal peptide" evidence="1">
    <location>
        <begin position="1"/>
        <end position="15"/>
    </location>
</feature>
<dbReference type="EMBL" id="JH993011">
    <property type="protein sequence ID" value="EKX43310.1"/>
    <property type="molecule type" value="Genomic_DNA"/>
</dbReference>
<keyword evidence="1" id="KW-0732">Signal</keyword>
<evidence type="ECO:0000313" key="2">
    <source>
        <dbReference type="EMBL" id="EKX43310.1"/>
    </source>
</evidence>
<evidence type="ECO:0008006" key="5">
    <source>
        <dbReference type="Google" id="ProtNLM"/>
    </source>
</evidence>